<keyword evidence="6 8" id="KW-0456">Lyase</keyword>
<feature type="binding site" evidence="10">
    <location>
        <position position="29"/>
    </location>
    <ligand>
        <name>Zn(2+)</name>
        <dbReference type="ChEBI" id="CHEBI:29105"/>
    </ligand>
</feature>
<comment type="similarity">
    <text evidence="2 8">Belongs to the PTPS family. QueD subfamily.</text>
</comment>
<sequence length="124" mass="14311">MFEVTIEETFAAGHALRNYKGKCENVHGHNYRCQVTLEGEQLDSIGLLVDFVELKRVVHSVLDRMDHQWLNEFPPFDVLNPSAENMAKYIYDEVKGGLKTAEGVRIAMVRLWETDTAHATYRER</sequence>
<evidence type="ECO:0000256" key="4">
    <source>
        <dbReference type="ARBA" id="ARBA00022723"/>
    </source>
</evidence>
<evidence type="ECO:0000256" key="10">
    <source>
        <dbReference type="PIRSR" id="PIRSR006113-2"/>
    </source>
</evidence>
<dbReference type="PANTHER" id="PTHR12589:SF7">
    <property type="entry name" value="6-PYRUVOYL TETRAHYDROBIOPTERIN SYNTHASE"/>
    <property type="match status" value="1"/>
</dbReference>
<dbReference type="PIRSF" id="PIRSF006113">
    <property type="entry name" value="PTP_synth"/>
    <property type="match status" value="1"/>
</dbReference>
<dbReference type="UniPathway" id="UPA00391"/>
<dbReference type="HOGENOM" id="CLU_111016_6_3_0"/>
<keyword evidence="4 8" id="KW-0479">Metal-binding</keyword>
<feature type="active site" description="Charge relay system" evidence="9">
    <location>
        <position position="67"/>
    </location>
</feature>
<evidence type="ECO:0000256" key="9">
    <source>
        <dbReference type="PIRSR" id="PIRSR006113-1"/>
    </source>
</evidence>
<reference evidence="11" key="1">
    <citation type="submission" date="2006-10" db="EMBL/GenBank/DDBJ databases">
        <title>Complete sequence of Solibacter usitatus Ellin6076.</title>
        <authorList>
            <consortium name="US DOE Joint Genome Institute"/>
            <person name="Copeland A."/>
            <person name="Lucas S."/>
            <person name="Lapidus A."/>
            <person name="Barry K."/>
            <person name="Detter J.C."/>
            <person name="Glavina del Rio T."/>
            <person name="Hammon N."/>
            <person name="Israni S."/>
            <person name="Dalin E."/>
            <person name="Tice H."/>
            <person name="Pitluck S."/>
            <person name="Thompson L.S."/>
            <person name="Brettin T."/>
            <person name="Bruce D."/>
            <person name="Han C."/>
            <person name="Tapia R."/>
            <person name="Gilna P."/>
            <person name="Schmutz J."/>
            <person name="Larimer F."/>
            <person name="Land M."/>
            <person name="Hauser L."/>
            <person name="Kyrpides N."/>
            <person name="Mikhailova N."/>
            <person name="Janssen P.H."/>
            <person name="Kuske C.R."/>
            <person name="Richardson P."/>
        </authorList>
    </citation>
    <scope>NUCLEOTIDE SEQUENCE</scope>
    <source>
        <strain evidence="11">Ellin6076</strain>
    </source>
</reference>
<feature type="binding site" evidence="10">
    <location>
        <position position="14"/>
    </location>
    <ligand>
        <name>Zn(2+)</name>
        <dbReference type="ChEBI" id="CHEBI:29105"/>
    </ligand>
</feature>
<accession>Q02A87</accession>
<dbReference type="FunCoup" id="Q02A87">
    <property type="interactions" value="218"/>
</dbReference>
<dbReference type="SUPFAM" id="SSF55620">
    <property type="entry name" value="Tetrahydrobiopterin biosynthesis enzymes-like"/>
    <property type="match status" value="1"/>
</dbReference>
<dbReference type="EC" id="4.-.-.-" evidence="8"/>
<proteinExistence type="inferred from homology"/>
<comment type="pathway">
    <text evidence="1 8">Purine metabolism; 7-cyano-7-deazaguanine biosynthesis.</text>
</comment>
<comment type="cofactor">
    <cofactor evidence="8 10">
        <name>Zn(2+)</name>
        <dbReference type="ChEBI" id="CHEBI:29105"/>
    </cofactor>
    <text evidence="8 10">Binds 1 zinc ion per subunit.</text>
</comment>
<dbReference type="KEGG" id="sus:Acid_1041"/>
<evidence type="ECO:0000256" key="1">
    <source>
        <dbReference type="ARBA" id="ARBA00005061"/>
    </source>
</evidence>
<dbReference type="InterPro" id="IPR007115">
    <property type="entry name" value="6-PTP_synth/QueD"/>
</dbReference>
<evidence type="ECO:0000256" key="3">
    <source>
        <dbReference type="ARBA" id="ARBA00018141"/>
    </source>
</evidence>
<dbReference type="STRING" id="234267.Acid_1041"/>
<dbReference type="OrthoDB" id="9804698at2"/>
<dbReference type="NCBIfam" id="TIGR03367">
    <property type="entry name" value="queuosine_QueD"/>
    <property type="match status" value="1"/>
</dbReference>
<feature type="active site" description="Proton acceptor" evidence="9">
    <location>
        <position position="23"/>
    </location>
</feature>
<keyword evidence="5 8" id="KW-0862">Zinc</keyword>
<evidence type="ECO:0000256" key="8">
    <source>
        <dbReference type="PIRNR" id="PIRNR006113"/>
    </source>
</evidence>
<dbReference type="GO" id="GO:0008616">
    <property type="term" value="P:tRNA queuosine(34) biosynthetic process"/>
    <property type="evidence" value="ECO:0007669"/>
    <property type="project" value="UniProtKB-KW"/>
</dbReference>
<dbReference type="Gene3D" id="3.30.479.10">
    <property type="entry name" value="6-pyruvoyl tetrahydropterin synthase/QueD"/>
    <property type="match status" value="1"/>
</dbReference>
<dbReference type="InterPro" id="IPR038418">
    <property type="entry name" value="6-PTP_synth/QueD_sf"/>
</dbReference>
<dbReference type="EMBL" id="CP000473">
    <property type="protein sequence ID" value="ABJ82039.1"/>
    <property type="molecule type" value="Genomic_DNA"/>
</dbReference>
<dbReference type="Pfam" id="PF01242">
    <property type="entry name" value="PTPS"/>
    <property type="match status" value="1"/>
</dbReference>
<protein>
    <recommendedName>
        <fullName evidence="3 8">6-carboxy-5,6,7,8-tetrahydropterin synthase</fullName>
        <ecNumber evidence="8">4.-.-.-</ecNumber>
    </recommendedName>
</protein>
<evidence type="ECO:0000256" key="7">
    <source>
        <dbReference type="ARBA" id="ARBA00048807"/>
    </source>
</evidence>
<dbReference type="PANTHER" id="PTHR12589">
    <property type="entry name" value="PYRUVOYL TETRAHYDROBIOPTERIN SYNTHASE"/>
    <property type="match status" value="1"/>
</dbReference>
<evidence type="ECO:0000256" key="5">
    <source>
        <dbReference type="ARBA" id="ARBA00022833"/>
    </source>
</evidence>
<feature type="binding site" evidence="10">
    <location>
        <position position="27"/>
    </location>
    <ligand>
        <name>Zn(2+)</name>
        <dbReference type="ChEBI" id="CHEBI:29105"/>
    </ligand>
</feature>
<evidence type="ECO:0000256" key="6">
    <source>
        <dbReference type="ARBA" id="ARBA00023239"/>
    </source>
</evidence>
<dbReference type="GO" id="GO:0070497">
    <property type="term" value="F:6-carboxytetrahydropterin synthase activity"/>
    <property type="evidence" value="ECO:0007669"/>
    <property type="project" value="UniProtKB-EC"/>
</dbReference>
<evidence type="ECO:0000313" key="11">
    <source>
        <dbReference type="EMBL" id="ABJ82039.1"/>
    </source>
</evidence>
<dbReference type="InParanoid" id="Q02A87"/>
<dbReference type="eggNOG" id="COG0720">
    <property type="taxonomic scope" value="Bacteria"/>
</dbReference>
<dbReference type="GO" id="GO:0046872">
    <property type="term" value="F:metal ion binding"/>
    <property type="evidence" value="ECO:0007669"/>
    <property type="project" value="UniProtKB-KW"/>
</dbReference>
<dbReference type="AlphaFoldDB" id="Q02A87"/>
<organism evidence="11">
    <name type="scientific">Solibacter usitatus (strain Ellin6076)</name>
    <dbReference type="NCBI Taxonomy" id="234267"/>
    <lineage>
        <taxon>Bacteria</taxon>
        <taxon>Pseudomonadati</taxon>
        <taxon>Acidobacteriota</taxon>
        <taxon>Terriglobia</taxon>
        <taxon>Bryobacterales</taxon>
        <taxon>Solibacteraceae</taxon>
        <taxon>Candidatus Solibacter</taxon>
    </lineage>
</organism>
<comment type="catalytic activity">
    <reaction evidence="7 8">
        <text>7,8-dihydroneopterin 3'-triphosphate + H2O = 6-carboxy-5,6,7,8-tetrahydropterin + triphosphate + acetaldehyde + 2 H(+)</text>
        <dbReference type="Rhea" id="RHEA:27966"/>
        <dbReference type="ChEBI" id="CHEBI:15343"/>
        <dbReference type="ChEBI" id="CHEBI:15377"/>
        <dbReference type="ChEBI" id="CHEBI:15378"/>
        <dbReference type="ChEBI" id="CHEBI:18036"/>
        <dbReference type="ChEBI" id="CHEBI:58462"/>
        <dbReference type="ChEBI" id="CHEBI:61032"/>
        <dbReference type="EC" id="4.1.2.50"/>
    </reaction>
</comment>
<feature type="active site" description="Charge relay system" evidence="9">
    <location>
        <position position="113"/>
    </location>
</feature>
<evidence type="ECO:0000256" key="2">
    <source>
        <dbReference type="ARBA" id="ARBA00008900"/>
    </source>
</evidence>
<name>Q02A87_SOLUE</name>
<keyword evidence="8" id="KW-0671">Queuosine biosynthesis</keyword>
<gene>
    <name evidence="11" type="ordered locus">Acid_1041</name>
</gene>